<feature type="compositionally biased region" description="Polar residues" evidence="1">
    <location>
        <begin position="207"/>
        <end position="218"/>
    </location>
</feature>
<evidence type="ECO:0000256" key="1">
    <source>
        <dbReference type="SAM" id="MobiDB-lite"/>
    </source>
</evidence>
<comment type="caution">
    <text evidence="2">The sequence shown here is derived from an EMBL/GenBank/DDBJ whole genome shotgun (WGS) entry which is preliminary data.</text>
</comment>
<gene>
    <name evidence="2" type="ORF">Pla108_32040</name>
</gene>
<name>A0A5C6A7Y1_9BACT</name>
<dbReference type="EMBL" id="SJPR01000004">
    <property type="protein sequence ID" value="TWT96122.1"/>
    <property type="molecule type" value="Genomic_DNA"/>
</dbReference>
<dbReference type="AlphaFoldDB" id="A0A5C6A7Y1"/>
<sequence>MSSNKSWSKGSASETVTHSAEGSSGSAKSSAEGGFDDATVQFTEGKFYETTAETRTGTKQDWKSSSSYTSSHENGLHGAKGGQYDSSRSFEQSTADYLTSKVHGQSTIGEASGGSFGDEYDRMYTYNRYLTDADGAVTGSASDETYYRSHTSDKGKYEDTAQGRQETGKQTTSTLSRQGLTIDRWDELYYQNYAPDELMETGEWHFQSKTSSRSTTEVDYSPDASSSQSSSTSDTKEEHNKVIELYADFGEGSEVERRLAERLEEELQSTTKVTDGAASGRERYWKQTTDYAADPTTVTLSSYNYNVTWPETSSAAMAMGGGGDEPGDDEPMVPAHQEQQANGQPTPGGGVEGRLNTIKVDRQGAAVGSPPESPTTSGLDEIKAERNGKLRAGFTPRYFDHQRAANAADAGLRGIGGPVNTARDLYELGTQERSLDSKPLTLGDNAERVVEQAGTLGWLMAFLRRGKGSQAAAVVENAVEAADDVKDGRKALGGSKPVAAVKSAAKTAPKTLPIPNVTDPKLKNYVNDLYKGAKGPNPIGTGSTADAVRNELRTGLPTHGRFHSIKAKEVINGLTNWLRKNPNASHHDRLVAQSLLDDLKAALGGN</sequence>
<feature type="compositionally biased region" description="Low complexity" evidence="1">
    <location>
        <begin position="1"/>
        <end position="33"/>
    </location>
</feature>
<accession>A0A5C6A7Y1</accession>
<organism evidence="2 3">
    <name type="scientific">Botrimarina colliarenosi</name>
    <dbReference type="NCBI Taxonomy" id="2528001"/>
    <lineage>
        <taxon>Bacteria</taxon>
        <taxon>Pseudomonadati</taxon>
        <taxon>Planctomycetota</taxon>
        <taxon>Planctomycetia</taxon>
        <taxon>Pirellulales</taxon>
        <taxon>Lacipirellulaceae</taxon>
        <taxon>Botrimarina</taxon>
    </lineage>
</organism>
<keyword evidence="3" id="KW-1185">Reference proteome</keyword>
<evidence type="ECO:0000313" key="2">
    <source>
        <dbReference type="EMBL" id="TWT96122.1"/>
    </source>
</evidence>
<reference evidence="2 3" key="1">
    <citation type="submission" date="2019-02" db="EMBL/GenBank/DDBJ databases">
        <title>Deep-cultivation of Planctomycetes and their phenomic and genomic characterization uncovers novel biology.</title>
        <authorList>
            <person name="Wiegand S."/>
            <person name="Jogler M."/>
            <person name="Boedeker C."/>
            <person name="Pinto D."/>
            <person name="Vollmers J."/>
            <person name="Rivas-Marin E."/>
            <person name="Kohn T."/>
            <person name="Peeters S.H."/>
            <person name="Heuer A."/>
            <person name="Rast P."/>
            <person name="Oberbeckmann S."/>
            <person name="Bunk B."/>
            <person name="Jeske O."/>
            <person name="Meyerdierks A."/>
            <person name="Storesund J.E."/>
            <person name="Kallscheuer N."/>
            <person name="Luecker S."/>
            <person name="Lage O.M."/>
            <person name="Pohl T."/>
            <person name="Merkel B.J."/>
            <person name="Hornburger P."/>
            <person name="Mueller R.-W."/>
            <person name="Bruemmer F."/>
            <person name="Labrenz M."/>
            <person name="Spormann A.M."/>
            <person name="Op Den Camp H."/>
            <person name="Overmann J."/>
            <person name="Amann R."/>
            <person name="Jetten M.S.M."/>
            <person name="Mascher T."/>
            <person name="Medema M.H."/>
            <person name="Devos D.P."/>
            <person name="Kaster A.-K."/>
            <person name="Ovreas L."/>
            <person name="Rohde M."/>
            <person name="Galperin M.Y."/>
            <person name="Jogler C."/>
        </authorList>
    </citation>
    <scope>NUCLEOTIDE SEQUENCE [LARGE SCALE GENOMIC DNA]</scope>
    <source>
        <strain evidence="2 3">Pla108</strain>
    </source>
</reference>
<feature type="region of interest" description="Disordered" evidence="1">
    <location>
        <begin position="47"/>
        <end position="94"/>
    </location>
</feature>
<feature type="compositionally biased region" description="Polar residues" evidence="1">
    <location>
        <begin position="63"/>
        <end position="73"/>
    </location>
</feature>
<feature type="compositionally biased region" description="Polar residues" evidence="1">
    <location>
        <begin position="162"/>
        <end position="177"/>
    </location>
</feature>
<feature type="region of interest" description="Disordered" evidence="1">
    <location>
        <begin position="205"/>
        <end position="239"/>
    </location>
</feature>
<dbReference type="Proteomes" id="UP000317421">
    <property type="component" value="Unassembled WGS sequence"/>
</dbReference>
<feature type="region of interest" description="Disordered" evidence="1">
    <location>
        <begin position="1"/>
        <end position="35"/>
    </location>
</feature>
<proteinExistence type="predicted"/>
<feature type="region of interest" description="Disordered" evidence="1">
    <location>
        <begin position="319"/>
        <end position="350"/>
    </location>
</feature>
<feature type="compositionally biased region" description="Low complexity" evidence="1">
    <location>
        <begin position="219"/>
        <end position="233"/>
    </location>
</feature>
<feature type="region of interest" description="Disordered" evidence="1">
    <location>
        <begin position="133"/>
        <end position="177"/>
    </location>
</feature>
<protein>
    <submittedName>
        <fullName evidence="2">Uncharacterized protein</fullName>
    </submittedName>
</protein>
<evidence type="ECO:0000313" key="3">
    <source>
        <dbReference type="Proteomes" id="UP000317421"/>
    </source>
</evidence>
<feature type="compositionally biased region" description="Polar residues" evidence="1">
    <location>
        <begin position="84"/>
        <end position="94"/>
    </location>
</feature>
<feature type="compositionally biased region" description="Basic and acidic residues" evidence="1">
    <location>
        <begin position="145"/>
        <end position="161"/>
    </location>
</feature>